<dbReference type="KEGG" id="tsph:KIH39_17275"/>
<dbReference type="GO" id="GO:0071973">
    <property type="term" value="P:bacterial-type flagellum-dependent cell motility"/>
    <property type="evidence" value="ECO:0007669"/>
    <property type="project" value="InterPro"/>
</dbReference>
<dbReference type="EMBL" id="CP074694">
    <property type="protein sequence ID" value="QVL30597.1"/>
    <property type="molecule type" value="Genomic_DNA"/>
</dbReference>
<evidence type="ECO:0000313" key="7">
    <source>
        <dbReference type="Proteomes" id="UP000676194"/>
    </source>
</evidence>
<organism evidence="6 7">
    <name type="scientific">Telmatocola sphagniphila</name>
    <dbReference type="NCBI Taxonomy" id="1123043"/>
    <lineage>
        <taxon>Bacteria</taxon>
        <taxon>Pseudomonadati</taxon>
        <taxon>Planctomycetota</taxon>
        <taxon>Planctomycetia</taxon>
        <taxon>Gemmatales</taxon>
        <taxon>Gemmataceae</taxon>
    </lineage>
</organism>
<dbReference type="GO" id="GO:0030288">
    <property type="term" value="C:outer membrane-bounded periplasmic space"/>
    <property type="evidence" value="ECO:0007669"/>
    <property type="project" value="InterPro"/>
</dbReference>
<reference evidence="6" key="1">
    <citation type="submission" date="2021-05" db="EMBL/GenBank/DDBJ databases">
        <title>Complete genome sequence of the cellulolytic planctomycete Telmatocola sphagniphila SP2T and characterization of the first cellulase from planctomycetes.</title>
        <authorList>
            <person name="Rakitin A.L."/>
            <person name="Beletsky A.V."/>
            <person name="Naumoff D.G."/>
            <person name="Kulichevskaya I.S."/>
            <person name="Mardanov A.V."/>
            <person name="Ravin N.V."/>
            <person name="Dedysh S.N."/>
        </authorList>
    </citation>
    <scope>NUCLEOTIDE SEQUENCE</scope>
    <source>
        <strain evidence="6">SP2T</strain>
    </source>
</reference>
<evidence type="ECO:0000256" key="5">
    <source>
        <dbReference type="SAM" id="MobiDB-lite"/>
    </source>
</evidence>
<evidence type="ECO:0000256" key="1">
    <source>
        <dbReference type="ARBA" id="ARBA00002591"/>
    </source>
</evidence>
<dbReference type="PANTHER" id="PTHR30381:SF0">
    <property type="entry name" value="FLAGELLAR P-RING PROTEIN"/>
    <property type="match status" value="1"/>
</dbReference>
<dbReference type="AlphaFoldDB" id="A0A8E6B2F3"/>
<accession>A0A8E6B2F3</accession>
<dbReference type="GO" id="GO:0009428">
    <property type="term" value="C:bacterial-type flagellum basal body, distal rod, P ring"/>
    <property type="evidence" value="ECO:0007669"/>
    <property type="project" value="InterPro"/>
</dbReference>
<keyword evidence="7" id="KW-1185">Reference proteome</keyword>
<gene>
    <name evidence="6" type="ORF">KIH39_17275</name>
</gene>
<evidence type="ECO:0000313" key="6">
    <source>
        <dbReference type="EMBL" id="QVL30597.1"/>
    </source>
</evidence>
<keyword evidence="6" id="KW-0282">Flagellum</keyword>
<dbReference type="PROSITE" id="PS51257">
    <property type="entry name" value="PROKAR_LIPOPROTEIN"/>
    <property type="match status" value="1"/>
</dbReference>
<keyword evidence="6" id="KW-0966">Cell projection</keyword>
<sequence>MKPCYLLLASLFLVGTGCVDSKVTRARIDSEPTKEAVVKTIGDVSTIGNAVPIPVSGVGLVVGLDGNGGSAPPGIYRSMLEDYLKKKGFDNVRDILESPNHSMVMLTSVIPPGSRKDDMLDIQVTLPEGSKTKSLRGGHLELCYLMTYETQQNVRQMMASNPDAKAAGNNRLLQGDKLIYAEGPLAAPNLDKNDPEAEWKTAWVWAGGKLQASNCFHVLMNPDQQRYAVTQEAANRINEVFHGQGEDRVAVAKTKDTIIIAVPSIYRLNVPHFLRVLRNIPLDSRQLTNNYKQTWEDQLKEPATTVAAALRLEAMGQDSIPILKTGLESTYPLVRFAAAEALCYLGYAGAADELGKLTEEHPSMQAYALTALASLNEAACYYKLQDLLASTIPEVRYGAFRALREQDPNQEIIRGTKLNKSFYLHKVALNSLPMVHLLNDKRSEVVLFGDTPALIAPFSFAIGTELTVSAKVEDNTVTINRFSVKHGNQVEQCPLNLEAIIRTMAGMGAGYSEVVQLVKLADKTHCLNCKLAVQALPKSLRIQELGESGKNDPTLKTEAELMQKAQSKGEGTALFDNSSKSKEVTKK</sequence>
<dbReference type="SUPFAM" id="SSF48371">
    <property type="entry name" value="ARM repeat"/>
    <property type="match status" value="1"/>
</dbReference>
<protein>
    <submittedName>
        <fullName evidence="6">Flagellar basal body P-ring protein FlgI</fullName>
    </submittedName>
</protein>
<dbReference type="InterPro" id="IPR001782">
    <property type="entry name" value="Flag_FlgI"/>
</dbReference>
<dbReference type="Pfam" id="PF02119">
    <property type="entry name" value="FlgI"/>
    <property type="match status" value="1"/>
</dbReference>
<evidence type="ECO:0000256" key="3">
    <source>
        <dbReference type="ARBA" id="ARBA00022729"/>
    </source>
</evidence>
<dbReference type="RefSeq" id="WP_213494468.1">
    <property type="nucleotide sequence ID" value="NZ_CP074694.1"/>
</dbReference>
<dbReference type="GO" id="GO:0005198">
    <property type="term" value="F:structural molecule activity"/>
    <property type="evidence" value="ECO:0007669"/>
    <property type="project" value="InterPro"/>
</dbReference>
<keyword evidence="6" id="KW-0969">Cilium</keyword>
<dbReference type="Proteomes" id="UP000676194">
    <property type="component" value="Chromosome"/>
</dbReference>
<keyword evidence="3" id="KW-0732">Signal</keyword>
<dbReference type="Gene3D" id="1.25.10.10">
    <property type="entry name" value="Leucine-rich Repeat Variant"/>
    <property type="match status" value="1"/>
</dbReference>
<dbReference type="PANTHER" id="PTHR30381">
    <property type="entry name" value="FLAGELLAR P-RING PERIPLASMIC PROTEIN FLGI"/>
    <property type="match status" value="1"/>
</dbReference>
<dbReference type="PRINTS" id="PR01010">
    <property type="entry name" value="FLGPRINGFLGI"/>
</dbReference>
<dbReference type="InterPro" id="IPR011989">
    <property type="entry name" value="ARM-like"/>
</dbReference>
<name>A0A8E6B2F3_9BACT</name>
<dbReference type="InterPro" id="IPR016024">
    <property type="entry name" value="ARM-type_fold"/>
</dbReference>
<comment type="subcellular location">
    <subcellularLocation>
        <location evidence="2">Bacterial flagellum basal body</location>
    </subcellularLocation>
</comment>
<evidence type="ECO:0000256" key="2">
    <source>
        <dbReference type="ARBA" id="ARBA00004117"/>
    </source>
</evidence>
<keyword evidence="4" id="KW-0975">Bacterial flagellum</keyword>
<feature type="region of interest" description="Disordered" evidence="5">
    <location>
        <begin position="563"/>
        <end position="587"/>
    </location>
</feature>
<comment type="function">
    <text evidence="1">Assembles around the rod to form the L-ring and probably protects the motor/basal body from shearing forces during rotation.</text>
</comment>
<evidence type="ECO:0000256" key="4">
    <source>
        <dbReference type="ARBA" id="ARBA00023143"/>
    </source>
</evidence>
<proteinExistence type="predicted"/>